<evidence type="ECO:0000256" key="3">
    <source>
        <dbReference type="ARBA" id="ARBA00022490"/>
    </source>
</evidence>
<dbReference type="Pfam" id="PF05103">
    <property type="entry name" value="DivIVA"/>
    <property type="match status" value="1"/>
</dbReference>
<dbReference type="GO" id="GO:0051301">
    <property type="term" value="P:cell division"/>
    <property type="evidence" value="ECO:0007669"/>
    <property type="project" value="UniProtKB-KW"/>
</dbReference>
<feature type="coiled-coil region" evidence="7">
    <location>
        <begin position="29"/>
        <end position="56"/>
    </location>
</feature>
<accession>A0A1M4YIQ9</accession>
<evidence type="ECO:0000256" key="1">
    <source>
        <dbReference type="ARBA" id="ARBA00004496"/>
    </source>
</evidence>
<dbReference type="NCBIfam" id="TIGR03544">
    <property type="entry name" value="DivI1A_domain"/>
    <property type="match status" value="1"/>
</dbReference>
<gene>
    <name evidence="8" type="ORF">SAMN05443638_12817</name>
</gene>
<keyword evidence="9" id="KW-1185">Reference proteome</keyword>
<dbReference type="OrthoDB" id="9815492at2"/>
<evidence type="ECO:0000256" key="2">
    <source>
        <dbReference type="ARBA" id="ARBA00009008"/>
    </source>
</evidence>
<dbReference type="RefSeq" id="WP_072897280.1">
    <property type="nucleotide sequence ID" value="NZ_FQVM01000028.1"/>
</dbReference>
<dbReference type="EMBL" id="FQVM01000028">
    <property type="protein sequence ID" value="SHF05581.1"/>
    <property type="molecule type" value="Genomic_DNA"/>
</dbReference>
<keyword evidence="3" id="KW-0963">Cytoplasm</keyword>
<dbReference type="InterPro" id="IPR019933">
    <property type="entry name" value="DivIVA_domain"/>
</dbReference>
<reference evidence="8 9" key="1">
    <citation type="submission" date="2016-11" db="EMBL/GenBank/DDBJ databases">
        <authorList>
            <person name="Jaros S."/>
            <person name="Januszkiewicz K."/>
            <person name="Wedrychowicz H."/>
        </authorList>
    </citation>
    <scope>NUCLEOTIDE SEQUENCE [LARGE SCALE GENOMIC DNA]</scope>
    <source>
        <strain evidence="8 9">DSM 2631</strain>
    </source>
</reference>
<evidence type="ECO:0000256" key="6">
    <source>
        <dbReference type="ARBA" id="ARBA00023306"/>
    </source>
</evidence>
<dbReference type="STRING" id="1533.SAMN05443638_12817"/>
<organism evidence="8 9">
    <name type="scientific">Clostridium fallax</name>
    <dbReference type="NCBI Taxonomy" id="1533"/>
    <lineage>
        <taxon>Bacteria</taxon>
        <taxon>Bacillati</taxon>
        <taxon>Bacillota</taxon>
        <taxon>Clostridia</taxon>
        <taxon>Eubacteriales</taxon>
        <taxon>Clostridiaceae</taxon>
        <taxon>Clostridium</taxon>
    </lineage>
</organism>
<sequence>MRLTPMEINNKEFKRVLRGYSAEEVDEFLDKVVEDYEELYKENSILKEKLGAINDKVDHYSKIENTIQNTLLLAQNTAEQAKANAQKEADIIVKNANETAQKILDKAHNDVIQISDEYDRLKQEFVRFRAKFRNFMNTQLETFDDLERDCVKHFNISQPVEELSEKGIEIEENFQGEESTVHMEDDLQDDIDEIKSFFANK</sequence>
<keyword evidence="4 8" id="KW-0132">Cell division</keyword>
<evidence type="ECO:0000256" key="5">
    <source>
        <dbReference type="ARBA" id="ARBA00023054"/>
    </source>
</evidence>
<dbReference type="PANTHER" id="PTHR35794">
    <property type="entry name" value="CELL DIVISION PROTEIN DIVIVA"/>
    <property type="match status" value="1"/>
</dbReference>
<keyword evidence="5 7" id="KW-0175">Coiled coil</keyword>
<dbReference type="InterPro" id="IPR007793">
    <property type="entry name" value="DivIVA_fam"/>
</dbReference>
<comment type="similarity">
    <text evidence="2">Belongs to the DivIVA family.</text>
</comment>
<evidence type="ECO:0000313" key="9">
    <source>
        <dbReference type="Proteomes" id="UP000184035"/>
    </source>
</evidence>
<dbReference type="Gene3D" id="6.10.250.660">
    <property type="match status" value="1"/>
</dbReference>
<dbReference type="PANTHER" id="PTHR35794:SF2">
    <property type="entry name" value="CELL DIVISION PROTEIN DIVIVA"/>
    <property type="match status" value="1"/>
</dbReference>
<proteinExistence type="inferred from homology"/>
<evidence type="ECO:0000256" key="4">
    <source>
        <dbReference type="ARBA" id="ARBA00022618"/>
    </source>
</evidence>
<name>A0A1M4YIQ9_9CLOT</name>
<comment type="subcellular location">
    <subcellularLocation>
        <location evidence="1">Cytoplasm</location>
    </subcellularLocation>
</comment>
<dbReference type="GO" id="GO:0005737">
    <property type="term" value="C:cytoplasm"/>
    <property type="evidence" value="ECO:0007669"/>
    <property type="project" value="UniProtKB-SubCell"/>
</dbReference>
<evidence type="ECO:0000313" key="8">
    <source>
        <dbReference type="EMBL" id="SHF05581.1"/>
    </source>
</evidence>
<evidence type="ECO:0000256" key="7">
    <source>
        <dbReference type="SAM" id="Coils"/>
    </source>
</evidence>
<dbReference type="Proteomes" id="UP000184035">
    <property type="component" value="Unassembled WGS sequence"/>
</dbReference>
<keyword evidence="6" id="KW-0131">Cell cycle</keyword>
<protein>
    <submittedName>
        <fullName evidence="8">Cell division initiation protein</fullName>
    </submittedName>
</protein>
<dbReference type="AlphaFoldDB" id="A0A1M4YIQ9"/>